<feature type="chain" id="PRO_5020407642" description="Adhesin" evidence="1">
    <location>
        <begin position="21"/>
        <end position="255"/>
    </location>
</feature>
<evidence type="ECO:0000313" key="2">
    <source>
        <dbReference type="EMBL" id="TDO29386.1"/>
    </source>
</evidence>
<name>A0A4R6J504_9BACT</name>
<keyword evidence="1" id="KW-0732">Signal</keyword>
<accession>A0A4R6J504</accession>
<dbReference type="EMBL" id="SNWP01000010">
    <property type="protein sequence ID" value="TDO29386.1"/>
    <property type="molecule type" value="Genomic_DNA"/>
</dbReference>
<feature type="signal peptide" evidence="1">
    <location>
        <begin position="1"/>
        <end position="20"/>
    </location>
</feature>
<sequence>MKKIIFSTIAALLVTAASFAQEFKLAKSTGKLIITTPGVTVEGYDGNEIVFTGREKSGEEDERAKGLRPINASGLQDNTGLGVNVSDKGTTVEVTPVGKSSNKLKIKVPKGMAISYSFSKVMENSTASFKNLEGEIEVSVQYNKVDLENVTGPLTVKAVYGGVDVKFGQNIKGPISLVSVYGHVDVSMSPAAKANLKLNTSWGEILASSDFKIDIEKSGDMVSYSDNHIKGKLNGGGVDMTLTSNYGKVYLRKSN</sequence>
<evidence type="ECO:0000313" key="3">
    <source>
        <dbReference type="Proteomes" id="UP000295741"/>
    </source>
</evidence>
<dbReference type="AlphaFoldDB" id="A0A4R6J504"/>
<protein>
    <recommendedName>
        <fullName evidence="4">Adhesin</fullName>
    </recommendedName>
</protein>
<reference evidence="2 3" key="1">
    <citation type="submission" date="2019-03" db="EMBL/GenBank/DDBJ databases">
        <title>Genomic Encyclopedia of Archaeal and Bacterial Type Strains, Phase II (KMG-II): from individual species to whole genera.</title>
        <authorList>
            <person name="Goeker M."/>
        </authorList>
    </citation>
    <scope>NUCLEOTIDE SEQUENCE [LARGE SCALE GENOMIC DNA]</scope>
    <source>
        <strain evidence="2 3">DSM 28323</strain>
    </source>
</reference>
<dbReference type="RefSeq" id="WP_133473988.1">
    <property type="nucleotide sequence ID" value="NZ_SNWP01000010.1"/>
</dbReference>
<comment type="caution">
    <text evidence="2">The sequence shown here is derived from an EMBL/GenBank/DDBJ whole genome shotgun (WGS) entry which is preliminary data.</text>
</comment>
<organism evidence="2 3">
    <name type="scientific">Sediminibacterium goheungense</name>
    <dbReference type="NCBI Taxonomy" id="1086393"/>
    <lineage>
        <taxon>Bacteria</taxon>
        <taxon>Pseudomonadati</taxon>
        <taxon>Bacteroidota</taxon>
        <taxon>Chitinophagia</taxon>
        <taxon>Chitinophagales</taxon>
        <taxon>Chitinophagaceae</taxon>
        <taxon>Sediminibacterium</taxon>
    </lineage>
</organism>
<proteinExistence type="predicted"/>
<dbReference type="Proteomes" id="UP000295741">
    <property type="component" value="Unassembled WGS sequence"/>
</dbReference>
<dbReference type="OrthoDB" id="1114934at2"/>
<gene>
    <name evidence="2" type="ORF">BC659_1475</name>
</gene>
<evidence type="ECO:0008006" key="4">
    <source>
        <dbReference type="Google" id="ProtNLM"/>
    </source>
</evidence>
<evidence type="ECO:0000256" key="1">
    <source>
        <dbReference type="SAM" id="SignalP"/>
    </source>
</evidence>
<keyword evidence="3" id="KW-1185">Reference proteome</keyword>